<dbReference type="GO" id="GO:0016226">
    <property type="term" value="P:iron-sulfur cluster assembly"/>
    <property type="evidence" value="ECO:0007669"/>
    <property type="project" value="InterPro"/>
</dbReference>
<reference evidence="2" key="1">
    <citation type="submission" date="2018-05" db="EMBL/GenBank/DDBJ databases">
        <authorList>
            <person name="Lanie J.A."/>
            <person name="Ng W.-L."/>
            <person name="Kazmierczak K.M."/>
            <person name="Andrzejewski T.M."/>
            <person name="Davidsen T.M."/>
            <person name="Wayne K.J."/>
            <person name="Tettelin H."/>
            <person name="Glass J.I."/>
            <person name="Rusch D."/>
            <person name="Podicherti R."/>
            <person name="Tsui H.-C.T."/>
            <person name="Winkler M.E."/>
        </authorList>
    </citation>
    <scope>NUCLEOTIDE SEQUENCE</scope>
</reference>
<dbReference type="SUPFAM" id="SSF82649">
    <property type="entry name" value="SufE/NifU"/>
    <property type="match status" value="1"/>
</dbReference>
<dbReference type="GO" id="GO:0005506">
    <property type="term" value="F:iron ion binding"/>
    <property type="evidence" value="ECO:0007669"/>
    <property type="project" value="InterPro"/>
</dbReference>
<dbReference type="InterPro" id="IPR002871">
    <property type="entry name" value="NIF_FeS_clus_asmbl_NifU_N"/>
</dbReference>
<dbReference type="EMBL" id="UINC01019412">
    <property type="protein sequence ID" value="SVA82172.1"/>
    <property type="molecule type" value="Genomic_DNA"/>
</dbReference>
<dbReference type="AlphaFoldDB" id="A0A381YZW8"/>
<name>A0A381YZW8_9ZZZZ</name>
<sequence length="132" mass="15123">MDLEILKIASDTINHKKLDDCTHKSKQKNPICGDEMEVGVKISENQILDFAYQCKSCIYCQASASVLSKFSINNTINNINEIITFVDVFFESNNAKFPKEWKKLEILFNKKNISRKECILLPFKTLAKALKT</sequence>
<dbReference type="GO" id="GO:0051536">
    <property type="term" value="F:iron-sulfur cluster binding"/>
    <property type="evidence" value="ECO:0007669"/>
    <property type="project" value="InterPro"/>
</dbReference>
<protein>
    <recommendedName>
        <fullName evidence="1">NIF system FeS cluster assembly NifU N-terminal domain-containing protein</fullName>
    </recommendedName>
</protein>
<evidence type="ECO:0000313" key="2">
    <source>
        <dbReference type="EMBL" id="SVA82172.1"/>
    </source>
</evidence>
<accession>A0A381YZW8</accession>
<dbReference type="Pfam" id="PF01592">
    <property type="entry name" value="NifU_N"/>
    <property type="match status" value="1"/>
</dbReference>
<proteinExistence type="predicted"/>
<gene>
    <name evidence="2" type="ORF">METZ01_LOCUS135026</name>
</gene>
<dbReference type="Gene3D" id="3.90.1010.10">
    <property type="match status" value="1"/>
</dbReference>
<organism evidence="2">
    <name type="scientific">marine metagenome</name>
    <dbReference type="NCBI Taxonomy" id="408172"/>
    <lineage>
        <taxon>unclassified sequences</taxon>
        <taxon>metagenomes</taxon>
        <taxon>ecological metagenomes</taxon>
    </lineage>
</organism>
<feature type="domain" description="NIF system FeS cluster assembly NifU N-terminal" evidence="1">
    <location>
        <begin position="18"/>
        <end position="89"/>
    </location>
</feature>
<evidence type="ECO:0000259" key="1">
    <source>
        <dbReference type="Pfam" id="PF01592"/>
    </source>
</evidence>
<dbReference type="CDD" id="cd06664">
    <property type="entry name" value="IscU_like"/>
    <property type="match status" value="1"/>
</dbReference>